<dbReference type="AlphaFoldDB" id="A0A3S4ZTA4"/>
<dbReference type="EMBL" id="CAAALY010040693">
    <property type="protein sequence ID" value="VEL19235.1"/>
    <property type="molecule type" value="Genomic_DNA"/>
</dbReference>
<feature type="compositionally biased region" description="Polar residues" evidence="1">
    <location>
        <begin position="11"/>
        <end position="20"/>
    </location>
</feature>
<feature type="region of interest" description="Disordered" evidence="1">
    <location>
        <begin position="1"/>
        <end position="20"/>
    </location>
</feature>
<evidence type="ECO:0000256" key="1">
    <source>
        <dbReference type="SAM" id="MobiDB-lite"/>
    </source>
</evidence>
<gene>
    <name evidence="2" type="ORF">PXEA_LOCUS12675</name>
</gene>
<reference evidence="2" key="1">
    <citation type="submission" date="2018-11" db="EMBL/GenBank/DDBJ databases">
        <authorList>
            <consortium name="Pathogen Informatics"/>
        </authorList>
    </citation>
    <scope>NUCLEOTIDE SEQUENCE</scope>
</reference>
<name>A0A3S4ZTA4_9PLAT</name>
<protein>
    <submittedName>
        <fullName evidence="2">Uncharacterized protein</fullName>
    </submittedName>
</protein>
<evidence type="ECO:0000313" key="3">
    <source>
        <dbReference type="Proteomes" id="UP000784294"/>
    </source>
</evidence>
<keyword evidence="3" id="KW-1185">Reference proteome</keyword>
<evidence type="ECO:0000313" key="2">
    <source>
        <dbReference type="EMBL" id="VEL19235.1"/>
    </source>
</evidence>
<accession>A0A3S4ZTA4</accession>
<dbReference type="Proteomes" id="UP000784294">
    <property type="component" value="Unassembled WGS sequence"/>
</dbReference>
<sequence>MPSEQTERETFQNLSSKNCSPNYLCEESDFDQSREPSETYITIGMDKYESFIHIKSKTNEFKRECENEDVDEANVAALALLCSSADNGIAVYENISIDERYTSNPSDDSSRTITYQQDSYDSNLTNLGVCGTDNYDYASGATVDQSNENTALYFNDE</sequence>
<comment type="caution">
    <text evidence="2">The sequence shown here is derived from an EMBL/GenBank/DDBJ whole genome shotgun (WGS) entry which is preliminary data.</text>
</comment>
<feature type="compositionally biased region" description="Basic and acidic residues" evidence="1">
    <location>
        <begin position="1"/>
        <end position="10"/>
    </location>
</feature>
<proteinExistence type="predicted"/>
<organism evidence="2 3">
    <name type="scientific">Protopolystoma xenopodis</name>
    <dbReference type="NCBI Taxonomy" id="117903"/>
    <lineage>
        <taxon>Eukaryota</taxon>
        <taxon>Metazoa</taxon>
        <taxon>Spiralia</taxon>
        <taxon>Lophotrochozoa</taxon>
        <taxon>Platyhelminthes</taxon>
        <taxon>Monogenea</taxon>
        <taxon>Polyopisthocotylea</taxon>
        <taxon>Polystomatidea</taxon>
        <taxon>Polystomatidae</taxon>
        <taxon>Protopolystoma</taxon>
    </lineage>
</organism>